<keyword evidence="4 8" id="KW-0822">Tryptophan biosynthesis</keyword>
<evidence type="ECO:0000256" key="2">
    <source>
        <dbReference type="ARBA" id="ARBA00011270"/>
    </source>
</evidence>
<evidence type="ECO:0000256" key="9">
    <source>
        <dbReference type="RuleBase" id="RU003662"/>
    </source>
</evidence>
<comment type="pathway">
    <text evidence="1 8">Amino-acid biosynthesis; L-tryptophan biosynthesis; L-tryptophan from chorismate: step 5/5.</text>
</comment>
<proteinExistence type="inferred from homology"/>
<keyword evidence="5 8" id="KW-0057">Aromatic amino acid biosynthesis</keyword>
<dbReference type="NCBIfam" id="TIGR00262">
    <property type="entry name" value="trpA"/>
    <property type="match status" value="1"/>
</dbReference>
<gene>
    <name evidence="8 10" type="primary">trpA</name>
    <name evidence="10" type="ORF">MKF32_11200</name>
</gene>
<keyword evidence="6 8" id="KW-0456">Lyase</keyword>
<dbReference type="Pfam" id="PF00290">
    <property type="entry name" value="Trp_syntA"/>
    <property type="match status" value="1"/>
</dbReference>
<evidence type="ECO:0000256" key="7">
    <source>
        <dbReference type="ARBA" id="ARBA00049047"/>
    </source>
</evidence>
<evidence type="ECO:0000256" key="3">
    <source>
        <dbReference type="ARBA" id="ARBA00022605"/>
    </source>
</evidence>
<accession>A0ABY4XU45</accession>
<name>A0ABY4XU45_BACVA</name>
<organism evidence="10 11">
    <name type="scientific">Bacillus vallismortis</name>
    <dbReference type="NCBI Taxonomy" id="72361"/>
    <lineage>
        <taxon>Bacteria</taxon>
        <taxon>Bacillati</taxon>
        <taxon>Bacillota</taxon>
        <taxon>Bacilli</taxon>
        <taxon>Bacillales</taxon>
        <taxon>Bacillaceae</taxon>
        <taxon>Bacillus</taxon>
    </lineage>
</organism>
<dbReference type="InterPro" id="IPR011060">
    <property type="entry name" value="RibuloseP-bd_barrel"/>
</dbReference>
<comment type="subunit">
    <text evidence="2 8">Tetramer of two alpha and two beta chains.</text>
</comment>
<comment type="catalytic activity">
    <reaction evidence="7 8">
        <text>(1S,2R)-1-C-(indol-3-yl)glycerol 3-phosphate + L-serine = D-glyceraldehyde 3-phosphate + L-tryptophan + H2O</text>
        <dbReference type="Rhea" id="RHEA:10532"/>
        <dbReference type="ChEBI" id="CHEBI:15377"/>
        <dbReference type="ChEBI" id="CHEBI:33384"/>
        <dbReference type="ChEBI" id="CHEBI:57912"/>
        <dbReference type="ChEBI" id="CHEBI:58866"/>
        <dbReference type="ChEBI" id="CHEBI:59776"/>
        <dbReference type="EC" id="4.2.1.20"/>
    </reaction>
</comment>
<dbReference type="SUPFAM" id="SSF51366">
    <property type="entry name" value="Ribulose-phoshate binding barrel"/>
    <property type="match status" value="1"/>
</dbReference>
<dbReference type="PANTHER" id="PTHR43406:SF1">
    <property type="entry name" value="TRYPTOPHAN SYNTHASE ALPHA CHAIN, CHLOROPLASTIC"/>
    <property type="match status" value="1"/>
</dbReference>
<dbReference type="PROSITE" id="PS00167">
    <property type="entry name" value="TRP_SYNTHASE_ALPHA"/>
    <property type="match status" value="1"/>
</dbReference>
<sequence>MFKLNLQSPEKLFIPFITAGDPLPEVSIELAKSLQKAGATALELGVPYSDPLADGSVIQRASKRALDHGMNIVKAIELGGKMKKNGVDIPIILFTYYNPVLQLNKEYFFALLRENHIDGLLVPDLPLEESASLQAECKNHEVTYISLVAPTSESRLKTIIEQAEGFVYCVSSLGVTGVRNEFNSSVYPFIRAVKDLSTVPVAVGFGISNREQVMKMNKICDGVVVGSALVRKIEELKDRLISAETRDQALQEFEDYATAFGGLYSLKR</sequence>
<keyword evidence="11" id="KW-1185">Reference proteome</keyword>
<evidence type="ECO:0000256" key="1">
    <source>
        <dbReference type="ARBA" id="ARBA00004733"/>
    </source>
</evidence>
<dbReference type="InterPro" id="IPR018204">
    <property type="entry name" value="Trp_synthase_alpha_AS"/>
</dbReference>
<evidence type="ECO:0000256" key="4">
    <source>
        <dbReference type="ARBA" id="ARBA00022822"/>
    </source>
</evidence>
<comment type="function">
    <text evidence="8">The alpha subunit is responsible for the aldol cleavage of indoleglycerol phosphate to indole and glyceraldehyde 3-phosphate.</text>
</comment>
<evidence type="ECO:0000256" key="6">
    <source>
        <dbReference type="ARBA" id="ARBA00023239"/>
    </source>
</evidence>
<reference evidence="10" key="1">
    <citation type="submission" date="2022-02" db="EMBL/GenBank/DDBJ databases">
        <title>Draft Genome Sequence of Bacillus vallismortis Strain BL01, Isolated from Artemisia lerchiana Web. Roots.</title>
        <authorList>
            <person name="Chebotar V.K."/>
            <person name="Gancheva M.S."/>
            <person name="Chizhevskaya E.P."/>
            <person name="Komarova O.V."/>
            <person name="Baganova M.E."/>
            <person name="Zaplatkin A.N."/>
            <person name="Pishchik V.N."/>
        </authorList>
    </citation>
    <scope>NUCLEOTIDE SEQUENCE</scope>
    <source>
        <strain evidence="10">BL01</strain>
    </source>
</reference>
<dbReference type="Proteomes" id="UP001057348">
    <property type="component" value="Chromosome"/>
</dbReference>
<dbReference type="InterPro" id="IPR002028">
    <property type="entry name" value="Trp_synthase_suA"/>
</dbReference>
<dbReference type="PANTHER" id="PTHR43406">
    <property type="entry name" value="TRYPTOPHAN SYNTHASE, ALPHA CHAIN"/>
    <property type="match status" value="1"/>
</dbReference>
<comment type="similarity">
    <text evidence="8 9">Belongs to the TrpA family.</text>
</comment>
<dbReference type="CDD" id="cd04724">
    <property type="entry name" value="Tryptophan_synthase_alpha"/>
    <property type="match status" value="1"/>
</dbReference>
<dbReference type="GO" id="GO:0004834">
    <property type="term" value="F:tryptophan synthase activity"/>
    <property type="evidence" value="ECO:0007669"/>
    <property type="project" value="UniProtKB-EC"/>
</dbReference>
<protein>
    <recommendedName>
        <fullName evidence="8">Tryptophan synthase alpha chain</fullName>
        <ecNumber evidence="8">4.2.1.20</ecNumber>
    </recommendedName>
</protein>
<dbReference type="HAMAP" id="MF_00131">
    <property type="entry name" value="Trp_synth_alpha"/>
    <property type="match status" value="1"/>
</dbReference>
<evidence type="ECO:0000256" key="5">
    <source>
        <dbReference type="ARBA" id="ARBA00023141"/>
    </source>
</evidence>
<feature type="active site" description="Proton acceptor" evidence="8">
    <location>
        <position position="43"/>
    </location>
</feature>
<dbReference type="EMBL" id="CP092751">
    <property type="protein sequence ID" value="USP93857.1"/>
    <property type="molecule type" value="Genomic_DNA"/>
</dbReference>
<dbReference type="EC" id="4.2.1.20" evidence="8"/>
<evidence type="ECO:0000256" key="8">
    <source>
        <dbReference type="HAMAP-Rule" id="MF_00131"/>
    </source>
</evidence>
<evidence type="ECO:0000313" key="10">
    <source>
        <dbReference type="EMBL" id="USP93857.1"/>
    </source>
</evidence>
<keyword evidence="3 8" id="KW-0028">Amino-acid biosynthesis</keyword>
<evidence type="ECO:0000313" key="11">
    <source>
        <dbReference type="Proteomes" id="UP001057348"/>
    </source>
</evidence>
<dbReference type="Gene3D" id="3.20.20.70">
    <property type="entry name" value="Aldolase class I"/>
    <property type="match status" value="1"/>
</dbReference>
<feature type="active site" description="Proton acceptor" evidence="8">
    <location>
        <position position="54"/>
    </location>
</feature>
<dbReference type="RefSeq" id="WP_202327400.1">
    <property type="nucleotide sequence ID" value="NZ_CP092751.1"/>
</dbReference>
<dbReference type="InterPro" id="IPR013785">
    <property type="entry name" value="Aldolase_TIM"/>
</dbReference>